<gene>
    <name evidence="5" type="ORF">C5167_018071</name>
</gene>
<dbReference type="GO" id="GO:0022625">
    <property type="term" value="C:cytosolic large ribosomal subunit"/>
    <property type="evidence" value="ECO:0007669"/>
    <property type="project" value="TreeGrafter"/>
</dbReference>
<keyword evidence="2" id="KW-0689">Ribosomal protein</keyword>
<keyword evidence="4" id="KW-0812">Transmembrane</keyword>
<keyword evidence="4" id="KW-0472">Membrane</keyword>
<feature type="transmembrane region" description="Helical" evidence="4">
    <location>
        <begin position="193"/>
        <end position="214"/>
    </location>
</feature>
<accession>A0A4Y7IPL4</accession>
<evidence type="ECO:0000313" key="6">
    <source>
        <dbReference type="Proteomes" id="UP000316621"/>
    </source>
</evidence>
<evidence type="ECO:0000256" key="1">
    <source>
        <dbReference type="ARBA" id="ARBA00007116"/>
    </source>
</evidence>
<dbReference type="STRING" id="3469.A0A4Y7IPL4"/>
<dbReference type="Proteomes" id="UP000316621">
    <property type="component" value="Chromosome 2"/>
</dbReference>
<sequence>MAGRSISVIICRMWTRSWSRNNAEQTTIMMHEIVKMVLTRNKLECPDLETLSIKDQTLTTESHIKYGLDLLQGIQNETKSTKKSLKWFDEGEKYVKAVFSLASKIAPSVIFDDEQEERNFTSRSTLVEFDAEFAGTNRKIKVYLTKFYNLSRAYFKKFQFKFKRMREAKTKNRARIRLINQRKNKYNTPKYRFVVRFTNIEIIALIISAMILLMPTSFPDMVLKLVSLTMPQLKARVMNLN</sequence>
<dbReference type="PANTHER" id="PTHR23410">
    <property type="entry name" value="RIBOSOMAL PROTEIN L5-RELATED"/>
    <property type="match status" value="1"/>
</dbReference>
<keyword evidence="6" id="KW-1185">Reference proteome</keyword>
<comment type="similarity">
    <text evidence="1">Belongs to the universal ribosomal protein uL18 family.</text>
</comment>
<dbReference type="GO" id="GO:0006412">
    <property type="term" value="P:translation"/>
    <property type="evidence" value="ECO:0007669"/>
    <property type="project" value="InterPro"/>
</dbReference>
<evidence type="ECO:0000313" key="5">
    <source>
        <dbReference type="EMBL" id="RZC49642.1"/>
    </source>
</evidence>
<dbReference type="GO" id="GO:0000027">
    <property type="term" value="P:ribosomal large subunit assembly"/>
    <property type="evidence" value="ECO:0007669"/>
    <property type="project" value="TreeGrafter"/>
</dbReference>
<proteinExistence type="inferred from homology"/>
<dbReference type="GO" id="GO:0008097">
    <property type="term" value="F:5S rRNA binding"/>
    <property type="evidence" value="ECO:0007669"/>
    <property type="project" value="InterPro"/>
</dbReference>
<dbReference type="PANTHER" id="PTHR23410:SF12">
    <property type="entry name" value="LARGE RIBOSOMAL SUBUNIT PROTEIN UL18"/>
    <property type="match status" value="1"/>
</dbReference>
<dbReference type="PRINTS" id="PR00058">
    <property type="entry name" value="RIBOSOMALL5"/>
</dbReference>
<dbReference type="AlphaFoldDB" id="A0A4Y7IPL4"/>
<evidence type="ECO:0000256" key="2">
    <source>
        <dbReference type="ARBA" id="ARBA00022980"/>
    </source>
</evidence>
<dbReference type="GO" id="GO:0003735">
    <property type="term" value="F:structural constituent of ribosome"/>
    <property type="evidence" value="ECO:0007669"/>
    <property type="project" value="InterPro"/>
</dbReference>
<evidence type="ECO:0000256" key="3">
    <source>
        <dbReference type="ARBA" id="ARBA00023274"/>
    </source>
</evidence>
<name>A0A4Y7IPL4_PAPSO</name>
<protein>
    <submittedName>
        <fullName evidence="5">Uncharacterized protein</fullName>
    </submittedName>
</protein>
<dbReference type="Pfam" id="PF17144">
    <property type="entry name" value="Ribosomal_L5e"/>
    <property type="match status" value="1"/>
</dbReference>
<dbReference type="InterPro" id="IPR005485">
    <property type="entry name" value="Rbsml_uL18_euk_arch"/>
</dbReference>
<keyword evidence="3" id="KW-0687">Ribonucleoprotein</keyword>
<dbReference type="Gene3D" id="3.30.420.100">
    <property type="match status" value="1"/>
</dbReference>
<dbReference type="EMBL" id="CM010716">
    <property type="protein sequence ID" value="RZC49642.1"/>
    <property type="molecule type" value="Genomic_DNA"/>
</dbReference>
<organism evidence="5 6">
    <name type="scientific">Papaver somniferum</name>
    <name type="common">Opium poppy</name>
    <dbReference type="NCBI Taxonomy" id="3469"/>
    <lineage>
        <taxon>Eukaryota</taxon>
        <taxon>Viridiplantae</taxon>
        <taxon>Streptophyta</taxon>
        <taxon>Embryophyta</taxon>
        <taxon>Tracheophyta</taxon>
        <taxon>Spermatophyta</taxon>
        <taxon>Magnoliopsida</taxon>
        <taxon>Ranunculales</taxon>
        <taxon>Papaveraceae</taxon>
        <taxon>Papaveroideae</taxon>
        <taxon>Papaver</taxon>
    </lineage>
</organism>
<evidence type="ECO:0000256" key="4">
    <source>
        <dbReference type="SAM" id="Phobius"/>
    </source>
</evidence>
<keyword evidence="4" id="KW-1133">Transmembrane helix</keyword>
<dbReference type="SUPFAM" id="SSF53137">
    <property type="entry name" value="Translational machinery components"/>
    <property type="match status" value="1"/>
</dbReference>
<dbReference type="Gramene" id="RZC49642">
    <property type="protein sequence ID" value="RZC49642"/>
    <property type="gene ID" value="C5167_018071"/>
</dbReference>
<reference evidence="5 6" key="1">
    <citation type="journal article" date="2018" name="Science">
        <title>The opium poppy genome and morphinan production.</title>
        <authorList>
            <person name="Guo L."/>
            <person name="Winzer T."/>
            <person name="Yang X."/>
            <person name="Li Y."/>
            <person name="Ning Z."/>
            <person name="He Z."/>
            <person name="Teodor R."/>
            <person name="Lu Y."/>
            <person name="Bowser T.A."/>
            <person name="Graham I.A."/>
            <person name="Ye K."/>
        </authorList>
    </citation>
    <scope>NUCLEOTIDE SEQUENCE [LARGE SCALE GENOMIC DNA]</scope>
    <source>
        <strain evidence="6">cv. HN1</strain>
        <tissue evidence="5">Leaves</tissue>
    </source>
</reference>